<proteinExistence type="predicted"/>
<gene>
    <name evidence="2" type="ORF">SAMN05660350_04509</name>
</gene>
<reference evidence="2 3" key="1">
    <citation type="submission" date="2016-12" db="EMBL/GenBank/DDBJ databases">
        <authorList>
            <person name="Song W.-J."/>
            <person name="Kurnit D.M."/>
        </authorList>
    </citation>
    <scope>NUCLEOTIDE SEQUENCE [LARGE SCALE GENOMIC DNA]</scope>
    <source>
        <strain evidence="2 3">DSM 43162</strain>
    </source>
</reference>
<dbReference type="OrthoDB" id="129384at2"/>
<organism evidence="2 3">
    <name type="scientific">Geodermatophilus obscurus</name>
    <dbReference type="NCBI Taxonomy" id="1861"/>
    <lineage>
        <taxon>Bacteria</taxon>
        <taxon>Bacillati</taxon>
        <taxon>Actinomycetota</taxon>
        <taxon>Actinomycetes</taxon>
        <taxon>Geodermatophilales</taxon>
        <taxon>Geodermatophilaceae</taxon>
        <taxon>Geodermatophilus</taxon>
    </lineage>
</organism>
<dbReference type="InterPro" id="IPR026816">
    <property type="entry name" value="Flavodoxin_dom"/>
</dbReference>
<dbReference type="RefSeq" id="WP_072920884.1">
    <property type="nucleotide sequence ID" value="NZ_FRDM01000045.1"/>
</dbReference>
<evidence type="ECO:0000313" key="3">
    <source>
        <dbReference type="Proteomes" id="UP000184428"/>
    </source>
</evidence>
<dbReference type="Gene3D" id="3.40.50.360">
    <property type="match status" value="1"/>
</dbReference>
<protein>
    <submittedName>
        <fullName evidence="2">Menaquinone-dependent protoporphyrinogen oxidase</fullName>
    </submittedName>
</protein>
<dbReference type="SUPFAM" id="SSF52218">
    <property type="entry name" value="Flavoproteins"/>
    <property type="match status" value="1"/>
</dbReference>
<sequence>MTARGPRVLVTAASKHGSTHEIASAVARSLTDSAAGRSVGLFASAMPAENRPDPSGFDAVVLGSAVYAGSWLTAAKDLVTAHTAALRARPLWLLSSGPIGAPPFPPDEPYDAGTFAQMLGARGHRVFPGRLDKTRLSFGERAMVTAMRAPVGDFRDWAAVAAWAEAVAAELAAIRSGAPVASADRFPG</sequence>
<dbReference type="Pfam" id="PF12724">
    <property type="entry name" value="Flavodoxin_5"/>
    <property type="match status" value="1"/>
</dbReference>
<name>A0A1M7UZN2_9ACTN</name>
<accession>A0A1M7UZN2</accession>
<evidence type="ECO:0000313" key="2">
    <source>
        <dbReference type="EMBL" id="SHN88428.1"/>
    </source>
</evidence>
<dbReference type="AlphaFoldDB" id="A0A1M7UZN2"/>
<dbReference type="Proteomes" id="UP000184428">
    <property type="component" value="Unassembled WGS sequence"/>
</dbReference>
<evidence type="ECO:0000259" key="1">
    <source>
        <dbReference type="Pfam" id="PF12724"/>
    </source>
</evidence>
<dbReference type="EMBL" id="FRDM01000045">
    <property type="protein sequence ID" value="SHN88428.1"/>
    <property type="molecule type" value="Genomic_DNA"/>
</dbReference>
<feature type="domain" description="Flavodoxin" evidence="1">
    <location>
        <begin position="10"/>
        <end position="149"/>
    </location>
</feature>
<dbReference type="InterPro" id="IPR029039">
    <property type="entry name" value="Flavoprotein-like_sf"/>
</dbReference>